<organism evidence="5 6">
    <name type="scientific">Cercophora newfieldiana</name>
    <dbReference type="NCBI Taxonomy" id="92897"/>
    <lineage>
        <taxon>Eukaryota</taxon>
        <taxon>Fungi</taxon>
        <taxon>Dikarya</taxon>
        <taxon>Ascomycota</taxon>
        <taxon>Pezizomycotina</taxon>
        <taxon>Sordariomycetes</taxon>
        <taxon>Sordariomycetidae</taxon>
        <taxon>Sordariales</taxon>
        <taxon>Lasiosphaeriaceae</taxon>
        <taxon>Cercophora</taxon>
    </lineage>
</organism>
<feature type="domain" description="Nephrocystin 3-like N-terminal" evidence="4">
    <location>
        <begin position="232"/>
        <end position="388"/>
    </location>
</feature>
<dbReference type="Pfam" id="PF24883">
    <property type="entry name" value="NPHP3_N"/>
    <property type="match status" value="1"/>
</dbReference>
<dbReference type="PANTHER" id="PTHR10039">
    <property type="entry name" value="AMELOGENIN"/>
    <property type="match status" value="1"/>
</dbReference>
<name>A0AA39YPV7_9PEZI</name>
<evidence type="ECO:0000256" key="2">
    <source>
        <dbReference type="PROSITE-ProRule" id="PRU00023"/>
    </source>
</evidence>
<protein>
    <submittedName>
        <fullName evidence="5">Ankyrin repeat-containing domain protein</fullName>
    </submittedName>
</protein>
<dbReference type="Proteomes" id="UP001174936">
    <property type="component" value="Unassembled WGS sequence"/>
</dbReference>
<evidence type="ECO:0000259" key="3">
    <source>
        <dbReference type="Pfam" id="PF22939"/>
    </source>
</evidence>
<dbReference type="EMBL" id="JAULSV010000001">
    <property type="protein sequence ID" value="KAK0656504.1"/>
    <property type="molecule type" value="Genomic_DNA"/>
</dbReference>
<dbReference type="SUPFAM" id="SSF48403">
    <property type="entry name" value="Ankyrin repeat"/>
    <property type="match status" value="1"/>
</dbReference>
<dbReference type="PROSITE" id="PS50088">
    <property type="entry name" value="ANK_REPEAT"/>
    <property type="match status" value="5"/>
</dbReference>
<feature type="repeat" description="ANK" evidence="2">
    <location>
        <begin position="726"/>
        <end position="758"/>
    </location>
</feature>
<feature type="domain" description="GPI inositol-deacylase winged helix" evidence="3">
    <location>
        <begin position="477"/>
        <end position="556"/>
    </location>
</feature>
<evidence type="ECO:0000256" key="1">
    <source>
        <dbReference type="ARBA" id="ARBA00022737"/>
    </source>
</evidence>
<dbReference type="PRINTS" id="PR01415">
    <property type="entry name" value="ANKYRIN"/>
</dbReference>
<accession>A0AA39YPV7</accession>
<gene>
    <name evidence="5" type="ORF">B0T16DRAFT_452063</name>
</gene>
<evidence type="ECO:0000313" key="6">
    <source>
        <dbReference type="Proteomes" id="UP001174936"/>
    </source>
</evidence>
<dbReference type="InterPro" id="IPR054471">
    <property type="entry name" value="GPIID_WHD"/>
</dbReference>
<dbReference type="SUPFAM" id="SSF52540">
    <property type="entry name" value="P-loop containing nucleoside triphosphate hydrolases"/>
    <property type="match status" value="1"/>
</dbReference>
<dbReference type="InterPro" id="IPR036770">
    <property type="entry name" value="Ankyrin_rpt-contain_sf"/>
</dbReference>
<dbReference type="PANTHER" id="PTHR10039:SF10">
    <property type="entry name" value="NACHT DOMAIN-CONTAINING PROTEIN"/>
    <property type="match status" value="1"/>
</dbReference>
<dbReference type="Pfam" id="PF22939">
    <property type="entry name" value="WHD_GPIID"/>
    <property type="match status" value="1"/>
</dbReference>
<reference evidence="5" key="1">
    <citation type="submission" date="2023-06" db="EMBL/GenBank/DDBJ databases">
        <title>Genome-scale phylogeny and comparative genomics of the fungal order Sordariales.</title>
        <authorList>
            <consortium name="Lawrence Berkeley National Laboratory"/>
            <person name="Hensen N."/>
            <person name="Bonometti L."/>
            <person name="Westerberg I."/>
            <person name="Brannstrom I.O."/>
            <person name="Guillou S."/>
            <person name="Cros-Aarteil S."/>
            <person name="Calhoun S."/>
            <person name="Haridas S."/>
            <person name="Kuo A."/>
            <person name="Mondo S."/>
            <person name="Pangilinan J."/>
            <person name="Riley R."/>
            <person name="Labutti K."/>
            <person name="Andreopoulos B."/>
            <person name="Lipzen A."/>
            <person name="Chen C."/>
            <person name="Yanf M."/>
            <person name="Daum C."/>
            <person name="Ng V."/>
            <person name="Clum A."/>
            <person name="Steindorff A."/>
            <person name="Ohm R."/>
            <person name="Martin F."/>
            <person name="Silar P."/>
            <person name="Natvig D."/>
            <person name="Lalanne C."/>
            <person name="Gautier V."/>
            <person name="Ament-Velasquez S.L."/>
            <person name="Kruys A."/>
            <person name="Hutchinson M.I."/>
            <person name="Powell A.J."/>
            <person name="Barry K."/>
            <person name="Miller A.N."/>
            <person name="Grigoriev I.V."/>
            <person name="Debuchy R."/>
            <person name="Gladieux P."/>
            <person name="Thoren M.H."/>
            <person name="Johannesson H."/>
        </authorList>
    </citation>
    <scope>NUCLEOTIDE SEQUENCE</scope>
    <source>
        <strain evidence="5">SMH2532-1</strain>
    </source>
</reference>
<dbReference type="SMART" id="SM00248">
    <property type="entry name" value="ANK"/>
    <property type="match status" value="9"/>
</dbReference>
<dbReference type="InterPro" id="IPR002110">
    <property type="entry name" value="Ankyrin_rpt"/>
</dbReference>
<sequence>MSSALERAGRLKADIRLAQAVSEFEADLTADQKASFRTQRSKCCKSPPSIHDVMRLTAEIDLATSGKGAGRCCYGPRLTNVLQAVQQFAALGDVVLFVNYSSSLDRLSNLLMVVGRSAPRYERLALLYSRSRILQSHLSEYFIVVFQLCRHLLKKSRASLLSQLVSSLTDSELKSYESDLSQWASAIKDEASLLTSENIVDQSTRVKSLLKFSDSEIHRQREVLKTGNATLFRRASEYSDWKTREASSTLMIKGKLGSGKSVLLANLVNDLNLHVSSAEIPVAYFFSRHDIFESLKARTIIGSLVRQLIRSVPFLEVPVETLVDETAPTTMDFNRIIEVLDLILPQRFKAYIVVDGLDECDDEERAELLSQVRILQRKFTLLFCTSSRPDTKITPLKPRETLTVEIPDDNPDIQQALLQGAQGMFLWVTLQIDSLCDAKTDEAIRAALADLPKDLTETFSRILRKAGGNPRDPLQVRIFKLVTAACRPLTAQELREALSVVPGDSVWNPARLLHSVYAALACCGSLITVDEEQLTVRLIHHSVKQFLLQSPDAGGFSMESANKLLGEVIVTYLNYGVFEAQLSRVVVPNVSVEATTSKIVESMAAPRQVRNLALKLLRLSSQPGSDHDVGKVLAEAGRYRSAASLERFHFYAYANEHWQNHISRVWEDNPVMSGMLAKLLQSASSPDIWLELEDCPLVSWAAKCGQLDVVRVLVAMGAELEAVGENGMTALDYAAENGHERITNLLVGYSAKIDPDRGVVRTVYPSPLLRAIQQGHQAIVGILLRAGANVEARDGMDRTALVCAIENERFTIAEMLVEHGAPLEERCGTDKRTALLSAAERGLDSMVTLILSQGVNTDSKDANGCTSLMLAAYKGHESVVRRLLDGGADINMCGDGLHPTPLLAAIRGGRLEVVRILLERGADVGGRGDGGMPPLFAAIMANHVCQVGIAELLLEQGTDPEQIIPNVKDDAKTPLSCAVDRFCSAGMIRALLRWGAKPGPCLNKAVLSGRTTIVEARIDHGADVNTNLASLYIAVAGGDKNMVSLLLRKGARAEPHVWNLARSRDQGIYDLLLNHFGADSEPGLG</sequence>
<dbReference type="InterPro" id="IPR027417">
    <property type="entry name" value="P-loop_NTPase"/>
</dbReference>
<keyword evidence="6" id="KW-1185">Reference proteome</keyword>
<dbReference type="Gene3D" id="1.25.40.20">
    <property type="entry name" value="Ankyrin repeat-containing domain"/>
    <property type="match status" value="3"/>
</dbReference>
<feature type="repeat" description="ANK" evidence="2">
    <location>
        <begin position="897"/>
        <end position="929"/>
    </location>
</feature>
<feature type="repeat" description="ANK" evidence="2">
    <location>
        <begin position="863"/>
        <end position="895"/>
    </location>
</feature>
<keyword evidence="1" id="KW-0677">Repeat</keyword>
<dbReference type="AlphaFoldDB" id="A0AA39YPV7"/>
<dbReference type="Gene3D" id="3.40.50.300">
    <property type="entry name" value="P-loop containing nucleotide triphosphate hydrolases"/>
    <property type="match status" value="1"/>
</dbReference>
<evidence type="ECO:0000259" key="4">
    <source>
        <dbReference type="Pfam" id="PF24883"/>
    </source>
</evidence>
<feature type="repeat" description="ANK" evidence="2">
    <location>
        <begin position="830"/>
        <end position="862"/>
    </location>
</feature>
<proteinExistence type="predicted"/>
<evidence type="ECO:0000313" key="5">
    <source>
        <dbReference type="EMBL" id="KAK0656504.1"/>
    </source>
</evidence>
<dbReference type="Pfam" id="PF12796">
    <property type="entry name" value="Ank_2"/>
    <property type="match status" value="4"/>
</dbReference>
<feature type="repeat" description="ANK" evidence="2">
    <location>
        <begin position="766"/>
        <end position="795"/>
    </location>
</feature>
<keyword evidence="2" id="KW-0040">ANK repeat</keyword>
<comment type="caution">
    <text evidence="5">The sequence shown here is derived from an EMBL/GenBank/DDBJ whole genome shotgun (WGS) entry which is preliminary data.</text>
</comment>
<dbReference type="InterPro" id="IPR056884">
    <property type="entry name" value="NPHP3-like_N"/>
</dbReference>
<dbReference type="PROSITE" id="PS50297">
    <property type="entry name" value="ANK_REP_REGION"/>
    <property type="match status" value="4"/>
</dbReference>